<dbReference type="InterPro" id="IPR006448">
    <property type="entry name" value="Phage_term_ssu_P27"/>
</dbReference>
<evidence type="ECO:0000313" key="4">
    <source>
        <dbReference type="Proteomes" id="UP000253817"/>
    </source>
</evidence>
<dbReference type="AlphaFoldDB" id="A0A3N0IVT1"/>
<organism evidence="3 5">
    <name type="scientific">Eggerthella sinensis</name>
    <dbReference type="NCBI Taxonomy" id="242230"/>
    <lineage>
        <taxon>Bacteria</taxon>
        <taxon>Bacillati</taxon>
        <taxon>Actinomycetota</taxon>
        <taxon>Coriobacteriia</taxon>
        <taxon>Eggerthellales</taxon>
        <taxon>Eggerthellaceae</taxon>
        <taxon>Eggerthella</taxon>
    </lineage>
</organism>
<comment type="caution">
    <text evidence="3">The sequence shown here is derived from an EMBL/GenBank/DDBJ whole genome shotgun (WGS) entry which is preliminary data.</text>
</comment>
<dbReference type="Proteomes" id="UP000270112">
    <property type="component" value="Unassembled WGS sequence"/>
</dbReference>
<evidence type="ECO:0000313" key="3">
    <source>
        <dbReference type="EMBL" id="RNM40776.1"/>
    </source>
</evidence>
<reference evidence="5" key="2">
    <citation type="submission" date="2018-05" db="EMBL/GenBank/DDBJ databases">
        <title>Genome Sequencing of selected type strains of the family Eggerthellaceae.</title>
        <authorList>
            <person name="Danylec N."/>
            <person name="Stoll D.A."/>
            <person name="Doetsch A."/>
            <person name="Huch M."/>
        </authorList>
    </citation>
    <scope>NUCLEOTIDE SEQUENCE [LARGE SCALE GENOMIC DNA]</scope>
    <source>
        <strain evidence="5">DSM 16107</strain>
    </source>
</reference>
<protein>
    <recommendedName>
        <fullName evidence="6">Phage terminase small subunit P27 family</fullName>
    </recommendedName>
</protein>
<accession>A0A3N0IVT1</accession>
<name>A0A3N0IVT1_9ACTN</name>
<evidence type="ECO:0008006" key="6">
    <source>
        <dbReference type="Google" id="ProtNLM"/>
    </source>
</evidence>
<dbReference type="Proteomes" id="UP000253817">
    <property type="component" value="Unassembled WGS sequence"/>
</dbReference>
<feature type="region of interest" description="Disordered" evidence="1">
    <location>
        <begin position="1"/>
        <end position="114"/>
    </location>
</feature>
<reference evidence="3" key="3">
    <citation type="journal article" date="2019" name="Microbiol. Resour. Announc.">
        <title>Draft Genome Sequences of Type Strains of Gordonibacter faecihominis, Paraeggerthella hongkongensis, Parvibacter caecicola,Slackia equolifaciens, Slackia faecicanis, and Slackia isoflavoniconvertens.</title>
        <authorList>
            <person name="Danylec N."/>
            <person name="Stoll D.A."/>
            <person name="Dotsch A."/>
            <person name="Huch M."/>
        </authorList>
    </citation>
    <scope>NUCLEOTIDE SEQUENCE</scope>
    <source>
        <strain evidence="3">DSM 16107</strain>
    </source>
</reference>
<evidence type="ECO:0000313" key="5">
    <source>
        <dbReference type="Proteomes" id="UP000270112"/>
    </source>
</evidence>
<gene>
    <name evidence="2" type="ORF">C1876_02850</name>
    <name evidence="3" type="ORF">DMP09_12785</name>
</gene>
<reference evidence="2 4" key="1">
    <citation type="journal article" date="2018" name="Elife">
        <title>Discovery and characterization of a prevalent human gut bacterial enzyme sufficient for the inactivation of a family of plant toxins.</title>
        <authorList>
            <person name="Koppel N."/>
            <person name="Bisanz J.E."/>
            <person name="Pandelia M.E."/>
            <person name="Turnbaugh P.J."/>
            <person name="Balskus E.P."/>
        </authorList>
    </citation>
    <scope>NUCLEOTIDE SEQUENCE [LARGE SCALE GENOMIC DNA]</scope>
    <source>
        <strain evidence="2 4">DSM 16107</strain>
    </source>
</reference>
<proteinExistence type="predicted"/>
<keyword evidence="4" id="KW-1185">Reference proteome</keyword>
<dbReference type="EMBL" id="QICC01000064">
    <property type="protein sequence ID" value="RNM40776.1"/>
    <property type="molecule type" value="Genomic_DNA"/>
</dbReference>
<evidence type="ECO:0000256" key="1">
    <source>
        <dbReference type="SAM" id="MobiDB-lite"/>
    </source>
</evidence>
<feature type="compositionally biased region" description="Basic residues" evidence="1">
    <location>
        <begin position="32"/>
        <end position="41"/>
    </location>
</feature>
<dbReference type="Pfam" id="PF05119">
    <property type="entry name" value="Terminase_4"/>
    <property type="match status" value="1"/>
</dbReference>
<dbReference type="EMBL" id="PPTT01000004">
    <property type="protein sequence ID" value="RDB70668.1"/>
    <property type="molecule type" value="Genomic_DNA"/>
</dbReference>
<sequence length="270" mass="29872">MPRMRKQVRGPALDGRVLLERLPRRVPPAPRPRGRPRLRHPSRQDGAAAPRRAEAGDRGQHRRRRDAGARRFDLAQALRPQRATGRARDVHARGSGHRRRAQGGGAVSRGRKPEARLAKMPDLAHIVPVDAETGEAIEMPPMLAMNPYAEQAWHLVMDNQTRFRRQELPLIEQYCVAYAISRQALDNMANGDGTIQTNTTTAAGDLRQHPDIKTWAQAANQMRQLSGVLGLDTLTAERLKLTQAATTSLAADIPKKVMAAMREMRAGDGG</sequence>
<evidence type="ECO:0000313" key="2">
    <source>
        <dbReference type="EMBL" id="RDB70668.1"/>
    </source>
</evidence>